<protein>
    <submittedName>
        <fullName evidence="2">Uncharacterized protein</fullName>
    </submittedName>
</protein>
<sequence>MRVIEVSMGQRRDEREWGNGRSPRKPADQWHRFELLPKRRVADVTGAACWCLEGDMWLTRSPHNLQTQAASHSWQSVMPSQIRNRIRLERASQKQSSDTHKTPYDLLKRCRESKINIKAPERVNVDHEKTRRLAASSGTIPTCENPGETPPGSEPGSPRVEASSLTTTLPRPLTHRHGIPDSSILLVVRSIICNNYGKISSRTMYGIYVIQYPIVSVNVSRHKRTDVVQESSICFCAA</sequence>
<proteinExistence type="predicted"/>
<feature type="region of interest" description="Disordered" evidence="1">
    <location>
        <begin position="1"/>
        <end position="27"/>
    </location>
</feature>
<gene>
    <name evidence="2" type="ORF">PR048_000358</name>
</gene>
<evidence type="ECO:0000313" key="3">
    <source>
        <dbReference type="Proteomes" id="UP001159363"/>
    </source>
</evidence>
<name>A0ABQ9IEF6_9NEOP</name>
<evidence type="ECO:0000313" key="2">
    <source>
        <dbReference type="EMBL" id="KAJ8895034.1"/>
    </source>
</evidence>
<accession>A0ABQ9IEF6</accession>
<dbReference type="EMBL" id="JARBHB010000001">
    <property type="protein sequence ID" value="KAJ8895034.1"/>
    <property type="molecule type" value="Genomic_DNA"/>
</dbReference>
<feature type="compositionally biased region" description="Low complexity" evidence="1">
    <location>
        <begin position="154"/>
        <end position="172"/>
    </location>
</feature>
<feature type="region of interest" description="Disordered" evidence="1">
    <location>
        <begin position="127"/>
        <end position="174"/>
    </location>
</feature>
<evidence type="ECO:0000256" key="1">
    <source>
        <dbReference type="SAM" id="MobiDB-lite"/>
    </source>
</evidence>
<reference evidence="2 3" key="1">
    <citation type="submission" date="2023-02" db="EMBL/GenBank/DDBJ databases">
        <title>LHISI_Scaffold_Assembly.</title>
        <authorList>
            <person name="Stuart O.P."/>
            <person name="Cleave R."/>
            <person name="Magrath M.J.L."/>
            <person name="Mikheyev A.S."/>
        </authorList>
    </citation>
    <scope>NUCLEOTIDE SEQUENCE [LARGE SCALE GENOMIC DNA]</scope>
    <source>
        <strain evidence="2">Daus_M_001</strain>
        <tissue evidence="2">Leg muscle</tissue>
    </source>
</reference>
<keyword evidence="3" id="KW-1185">Reference proteome</keyword>
<organism evidence="2 3">
    <name type="scientific">Dryococelus australis</name>
    <dbReference type="NCBI Taxonomy" id="614101"/>
    <lineage>
        <taxon>Eukaryota</taxon>
        <taxon>Metazoa</taxon>
        <taxon>Ecdysozoa</taxon>
        <taxon>Arthropoda</taxon>
        <taxon>Hexapoda</taxon>
        <taxon>Insecta</taxon>
        <taxon>Pterygota</taxon>
        <taxon>Neoptera</taxon>
        <taxon>Polyneoptera</taxon>
        <taxon>Phasmatodea</taxon>
        <taxon>Verophasmatodea</taxon>
        <taxon>Anareolatae</taxon>
        <taxon>Phasmatidae</taxon>
        <taxon>Eurycanthinae</taxon>
        <taxon>Dryococelus</taxon>
    </lineage>
</organism>
<dbReference type="Proteomes" id="UP001159363">
    <property type="component" value="Chromosome 1"/>
</dbReference>
<comment type="caution">
    <text evidence="2">The sequence shown here is derived from an EMBL/GenBank/DDBJ whole genome shotgun (WGS) entry which is preliminary data.</text>
</comment>